<evidence type="ECO:0000313" key="3">
    <source>
        <dbReference type="Proteomes" id="UP000677082"/>
    </source>
</evidence>
<evidence type="ECO:0000256" key="1">
    <source>
        <dbReference type="SAM" id="Phobius"/>
    </source>
</evidence>
<keyword evidence="3" id="KW-1185">Reference proteome</keyword>
<sequence length="242" mass="27121">MESSRILIAMLVYAADGPNAADWLEAWSTLGAAIFSAAAILIAFMVWRHDQRLRREDKLDAEAAQARLVLVSVTAAIGSPDDGWQGVHVLISNNSQTMISAVRVLAMPGLPIGFTAEVTMSPIPGNITDGKEVLFQEKHRWPFRGAEPRPEQVAKRTSTLLLFTDGAGLRWTRENDGEPKRRHVGTRAESSLSWLIADYMRLIPFLTIVRRLPLRLRTSLAHWLETRLRRRYFKQAAGPGRD</sequence>
<dbReference type="EMBL" id="BOQN01000111">
    <property type="protein sequence ID" value="GIM96238.1"/>
    <property type="molecule type" value="Genomic_DNA"/>
</dbReference>
<evidence type="ECO:0000313" key="2">
    <source>
        <dbReference type="EMBL" id="GIM96238.1"/>
    </source>
</evidence>
<protein>
    <submittedName>
        <fullName evidence="2">Uncharacterized protein</fullName>
    </submittedName>
</protein>
<dbReference type="Proteomes" id="UP000677082">
    <property type="component" value="Unassembled WGS sequence"/>
</dbReference>
<feature type="transmembrane region" description="Helical" evidence="1">
    <location>
        <begin position="30"/>
        <end position="47"/>
    </location>
</feature>
<comment type="caution">
    <text evidence="2">The sequence shown here is derived from an EMBL/GenBank/DDBJ whole genome shotgun (WGS) entry which is preliminary data.</text>
</comment>
<keyword evidence="1" id="KW-0472">Membrane</keyword>
<organism evidence="2 3">
    <name type="scientific">Paractinoplanes toevensis</name>
    <dbReference type="NCBI Taxonomy" id="571911"/>
    <lineage>
        <taxon>Bacteria</taxon>
        <taxon>Bacillati</taxon>
        <taxon>Actinomycetota</taxon>
        <taxon>Actinomycetes</taxon>
        <taxon>Micromonosporales</taxon>
        <taxon>Micromonosporaceae</taxon>
        <taxon>Paractinoplanes</taxon>
    </lineage>
</organism>
<accession>A0A920BP89</accession>
<name>A0A920BP89_9ACTN</name>
<proteinExistence type="predicted"/>
<gene>
    <name evidence="2" type="ORF">Ato02nite_080310</name>
</gene>
<reference evidence="2 3" key="1">
    <citation type="submission" date="2021-03" db="EMBL/GenBank/DDBJ databases">
        <title>Whole genome shotgun sequence of Actinoplanes toevensis NBRC 105298.</title>
        <authorList>
            <person name="Komaki H."/>
            <person name="Tamura T."/>
        </authorList>
    </citation>
    <scope>NUCLEOTIDE SEQUENCE [LARGE SCALE GENOMIC DNA]</scope>
    <source>
        <strain evidence="2 3">NBRC 105298</strain>
    </source>
</reference>
<keyword evidence="1" id="KW-0812">Transmembrane</keyword>
<dbReference type="AlphaFoldDB" id="A0A920BP89"/>
<keyword evidence="1" id="KW-1133">Transmembrane helix</keyword>